<reference evidence="1 2" key="1">
    <citation type="submission" date="2018-05" db="EMBL/GenBank/DDBJ databases">
        <title>A metagenomic window into the 2 km-deep terrestrial subsurface aquifer revealed taxonomically and functionally diverse microbial community comprising novel uncultured bacterial lineages.</title>
        <authorList>
            <person name="Kadnikov V.V."/>
            <person name="Mardanov A.V."/>
            <person name="Beletsky A.V."/>
            <person name="Banks D."/>
            <person name="Pimenov N.V."/>
            <person name="Frank Y.A."/>
            <person name="Karnachuk O.V."/>
            <person name="Ravin N.V."/>
        </authorList>
    </citation>
    <scope>NUCLEOTIDE SEQUENCE [LARGE SCALE GENOMIC DNA]</scope>
    <source>
        <strain evidence="1">BY5</strain>
    </source>
</reference>
<dbReference type="Proteomes" id="UP000252355">
    <property type="component" value="Unassembled WGS sequence"/>
</dbReference>
<gene>
    <name evidence="1" type="ORF">OZSIB_2702</name>
</gene>
<evidence type="ECO:0000313" key="1">
    <source>
        <dbReference type="EMBL" id="RCK80814.1"/>
    </source>
</evidence>
<organism evidence="1 2">
    <name type="scientific">Candidatus Ozemobacter sibiricus</name>
    <dbReference type="NCBI Taxonomy" id="2268124"/>
    <lineage>
        <taxon>Bacteria</taxon>
        <taxon>Candidatus Ozemobacteria</taxon>
        <taxon>Candidatus Ozemobacterales</taxon>
        <taxon>Candidatus Ozemobacteraceae</taxon>
        <taxon>Candidatus Ozemobacter</taxon>
    </lineage>
</organism>
<dbReference type="EMBL" id="QOQW01000004">
    <property type="protein sequence ID" value="RCK80814.1"/>
    <property type="molecule type" value="Genomic_DNA"/>
</dbReference>
<sequence length="407" mass="47659">MVLLTVLLLFPMQIRAEEDQPERPQISGAHSWRYNKFSSYDQLRVNFEREYGKGQKALVSVHGLYYQEDDNKTWSAYLGESYYKFRAGRFDFKLGQLVETLGSGDKISWVDKLNSRRYHNGLANDYNRDKREQPCAKVTYNVNSRMSLDVHYLPVFQASELTSIYSKWATAFQKYLATALFFGARLQREDDTSLREQFHVGFNSSFKKYELRYHYFRFKERIPVIEAVGEQDFRWTYPLDETVALDGNWQLGKDFLLRFELAYTRDKSYSIFHQGRIGYLFRSDQYNLLLGTDKTFKNNLYFNIQGLLSHIPDMKGPTPVQIHVTEALTTIQLRKGFRSETLFVEFNGLSNLTTGEYLLTPQISLQKTDWLKFVGGVHLNGRSTERLGPIGQFDKNNTPFFETHVIF</sequence>
<proteinExistence type="predicted"/>
<name>A0A367ZRQ3_9BACT</name>
<accession>A0A367ZRQ3</accession>
<dbReference type="AlphaFoldDB" id="A0A367ZRQ3"/>
<protein>
    <recommendedName>
        <fullName evidence="3">Alginate export domain-containing protein</fullName>
    </recommendedName>
</protein>
<comment type="caution">
    <text evidence="1">The sequence shown here is derived from an EMBL/GenBank/DDBJ whole genome shotgun (WGS) entry which is preliminary data.</text>
</comment>
<evidence type="ECO:0008006" key="3">
    <source>
        <dbReference type="Google" id="ProtNLM"/>
    </source>
</evidence>
<evidence type="ECO:0000313" key="2">
    <source>
        <dbReference type="Proteomes" id="UP000252355"/>
    </source>
</evidence>